<evidence type="ECO:0000313" key="5">
    <source>
        <dbReference type="Proteomes" id="UP000186883"/>
    </source>
</evidence>
<feature type="transmembrane region" description="Helical" evidence="1">
    <location>
        <begin position="55"/>
        <end position="76"/>
    </location>
</feature>
<dbReference type="EMBL" id="LOBU02000013">
    <property type="protein sequence ID" value="OKA07412.1"/>
    <property type="molecule type" value="Genomic_DNA"/>
</dbReference>
<dbReference type="EMBL" id="LQCI01000052">
    <property type="protein sequence ID" value="KZB79229.1"/>
    <property type="molecule type" value="Genomic_DNA"/>
</dbReference>
<reference evidence="3 5" key="2">
    <citation type="submission" date="2016-11" db="EMBL/GenBank/DDBJ databases">
        <title>Genome sequencing of Amycolatopsis regifaucium.</title>
        <authorList>
            <person name="Mayilraj S."/>
            <person name="Kaur N."/>
        </authorList>
    </citation>
    <scope>NUCLEOTIDE SEQUENCE [LARGE SCALE GENOMIC DNA]</scope>
    <source>
        <strain evidence="3 5">GY080</strain>
    </source>
</reference>
<sequence>MTAPTATVPASTPTTTSATTILRRVLVLDALVTGGNGLIYLVASGPVAGLLGTSAGLLLGIGAFLAAYGLAVGALAAQRKPSGSMTKLVIGANLLWALVSVGVAAFGVLGTNVIGTTWTVLQAGTVAGFAALQMWGLRKLRTHH</sequence>
<protein>
    <recommendedName>
        <fullName evidence="6">Integral membrane protein</fullName>
    </recommendedName>
</protein>
<organism evidence="2 4">
    <name type="scientific">Amycolatopsis regifaucium</name>
    <dbReference type="NCBI Taxonomy" id="546365"/>
    <lineage>
        <taxon>Bacteria</taxon>
        <taxon>Bacillati</taxon>
        <taxon>Actinomycetota</taxon>
        <taxon>Actinomycetes</taxon>
        <taxon>Pseudonocardiales</taxon>
        <taxon>Pseudonocardiaceae</taxon>
        <taxon>Amycolatopsis</taxon>
    </lineage>
</organism>
<comment type="caution">
    <text evidence="2">The sequence shown here is derived from an EMBL/GenBank/DDBJ whole genome shotgun (WGS) entry which is preliminary data.</text>
</comment>
<keyword evidence="5" id="KW-1185">Reference proteome</keyword>
<gene>
    <name evidence="3" type="ORF">ATP06_0216345</name>
    <name evidence="2" type="ORF">AVL48_16655</name>
</gene>
<proteinExistence type="predicted"/>
<evidence type="ECO:0008006" key="6">
    <source>
        <dbReference type="Google" id="ProtNLM"/>
    </source>
</evidence>
<accession>A0A154M5U1</accession>
<keyword evidence="1" id="KW-1133">Transmembrane helix</keyword>
<dbReference type="OrthoDB" id="5198675at2"/>
<dbReference type="Proteomes" id="UP000076321">
    <property type="component" value="Unassembled WGS sequence"/>
</dbReference>
<feature type="transmembrane region" description="Helical" evidence="1">
    <location>
        <begin position="115"/>
        <end position="137"/>
    </location>
</feature>
<feature type="transmembrane region" description="Helical" evidence="1">
    <location>
        <begin position="88"/>
        <end position="109"/>
    </location>
</feature>
<keyword evidence="1" id="KW-0472">Membrane</keyword>
<evidence type="ECO:0000313" key="3">
    <source>
        <dbReference type="EMBL" id="OKA07412.1"/>
    </source>
</evidence>
<evidence type="ECO:0000256" key="1">
    <source>
        <dbReference type="SAM" id="Phobius"/>
    </source>
</evidence>
<dbReference type="Proteomes" id="UP000186883">
    <property type="component" value="Unassembled WGS sequence"/>
</dbReference>
<dbReference type="RefSeq" id="WP_061981002.1">
    <property type="nucleotide sequence ID" value="NZ_FOPQ01000002.1"/>
</dbReference>
<dbReference type="AlphaFoldDB" id="A0A154M5U1"/>
<evidence type="ECO:0000313" key="2">
    <source>
        <dbReference type="EMBL" id="KZB79229.1"/>
    </source>
</evidence>
<keyword evidence="1" id="KW-0812">Transmembrane</keyword>
<reference evidence="2 4" key="1">
    <citation type="submission" date="2015-12" db="EMBL/GenBank/DDBJ databases">
        <title>Amycolatopsis regifaucium genome sequencing and assembly.</title>
        <authorList>
            <person name="Mayilraj S."/>
        </authorList>
    </citation>
    <scope>NUCLEOTIDE SEQUENCE [LARGE SCALE GENOMIC DNA]</scope>
    <source>
        <strain evidence="2 4">GY080</strain>
    </source>
</reference>
<name>A0A154M5U1_9PSEU</name>
<evidence type="ECO:0000313" key="4">
    <source>
        <dbReference type="Proteomes" id="UP000076321"/>
    </source>
</evidence>
<feature type="transmembrane region" description="Helical" evidence="1">
    <location>
        <begin position="25"/>
        <end position="43"/>
    </location>
</feature>